<evidence type="ECO:0000259" key="7">
    <source>
        <dbReference type="Pfam" id="PF00892"/>
    </source>
</evidence>
<accession>A0A7S8ECS5</accession>
<dbReference type="Proteomes" id="UP000594468">
    <property type="component" value="Chromosome"/>
</dbReference>
<dbReference type="PANTHER" id="PTHR22911:SF6">
    <property type="entry name" value="SOLUTE CARRIER FAMILY 35 MEMBER G1"/>
    <property type="match status" value="1"/>
</dbReference>
<evidence type="ECO:0000256" key="4">
    <source>
        <dbReference type="ARBA" id="ARBA00022989"/>
    </source>
</evidence>
<keyword evidence="5 6" id="KW-0472">Membrane</keyword>
<dbReference type="InterPro" id="IPR000620">
    <property type="entry name" value="EamA_dom"/>
</dbReference>
<dbReference type="PANTHER" id="PTHR22911">
    <property type="entry name" value="ACYL-MALONYL CONDENSING ENZYME-RELATED"/>
    <property type="match status" value="1"/>
</dbReference>
<dbReference type="InterPro" id="IPR037185">
    <property type="entry name" value="EmrE-like"/>
</dbReference>
<dbReference type="SUPFAM" id="SSF103481">
    <property type="entry name" value="Multidrug resistance efflux transporter EmrE"/>
    <property type="match status" value="2"/>
</dbReference>
<organism evidence="8 9">
    <name type="scientific">Phototrophicus methaneseepsis</name>
    <dbReference type="NCBI Taxonomy" id="2710758"/>
    <lineage>
        <taxon>Bacteria</taxon>
        <taxon>Bacillati</taxon>
        <taxon>Chloroflexota</taxon>
        <taxon>Candidatus Thermofontia</taxon>
        <taxon>Phototrophicales</taxon>
        <taxon>Phototrophicaceae</taxon>
        <taxon>Phototrophicus</taxon>
    </lineage>
</organism>
<feature type="transmembrane region" description="Helical" evidence="6">
    <location>
        <begin position="148"/>
        <end position="170"/>
    </location>
</feature>
<evidence type="ECO:0000256" key="3">
    <source>
        <dbReference type="ARBA" id="ARBA00022692"/>
    </source>
</evidence>
<comment type="subcellular location">
    <subcellularLocation>
        <location evidence="1">Membrane</location>
        <topology evidence="1">Multi-pass membrane protein</topology>
    </subcellularLocation>
</comment>
<feature type="transmembrane region" description="Helical" evidence="6">
    <location>
        <begin position="77"/>
        <end position="95"/>
    </location>
</feature>
<feature type="transmembrane region" description="Helical" evidence="6">
    <location>
        <begin position="257"/>
        <end position="276"/>
    </location>
</feature>
<dbReference type="EMBL" id="CP062983">
    <property type="protein sequence ID" value="QPC84561.1"/>
    <property type="molecule type" value="Genomic_DNA"/>
</dbReference>
<evidence type="ECO:0000256" key="6">
    <source>
        <dbReference type="SAM" id="Phobius"/>
    </source>
</evidence>
<sequence>MKAISDNLRSIVFISLAMLIFSLQGIAVKWIGGDYSIMEIVLFRSVIAMPITIVLYRLEGGRGLPKTQQPILEYVRGFFLFLSYTTAFMALAALPLAEVDAIRFSGPLMITILSVLILRETVQPYRWIALIVGFIGVLFIVRPGTATFNLGSIFALISVLFYAFSVLITRKLKETDSSATQAYYSSLVYLIAAVILNPLAFLVSATSDAHPSIAFLLRAWNTPTLTDMLVMFGLGFIWAGGMYFVARAYSTAPATVVAPFEYVSLPFNMLWGFLFFMEVPLLATWIGATLTIASGLYILYRERRDTKMKRGKNLQVEVS</sequence>
<feature type="transmembrane region" description="Helical" evidence="6">
    <location>
        <begin position="125"/>
        <end position="142"/>
    </location>
</feature>
<gene>
    <name evidence="8" type="ORF">G4Y79_09345</name>
</gene>
<feature type="domain" description="EamA" evidence="7">
    <location>
        <begin position="10"/>
        <end position="141"/>
    </location>
</feature>
<dbReference type="Pfam" id="PF00892">
    <property type="entry name" value="EamA"/>
    <property type="match status" value="1"/>
</dbReference>
<keyword evidence="9" id="KW-1185">Reference proteome</keyword>
<name>A0A7S8ECS5_9CHLR</name>
<feature type="transmembrane region" description="Helical" evidence="6">
    <location>
        <begin position="225"/>
        <end position="245"/>
    </location>
</feature>
<evidence type="ECO:0000256" key="5">
    <source>
        <dbReference type="ARBA" id="ARBA00023136"/>
    </source>
</evidence>
<reference evidence="8 9" key="1">
    <citation type="submission" date="2020-02" db="EMBL/GenBank/DDBJ databases">
        <authorList>
            <person name="Zheng R.K."/>
            <person name="Sun C.M."/>
        </authorList>
    </citation>
    <scope>NUCLEOTIDE SEQUENCE [LARGE SCALE GENOMIC DNA]</scope>
    <source>
        <strain evidence="9">rifampicinis</strain>
    </source>
</reference>
<comment type="similarity">
    <text evidence="2">Belongs to the EamA transporter family.</text>
</comment>
<feature type="transmembrane region" description="Helical" evidence="6">
    <location>
        <begin position="37"/>
        <end position="56"/>
    </location>
</feature>
<dbReference type="RefSeq" id="WP_195172624.1">
    <property type="nucleotide sequence ID" value="NZ_CP062983.1"/>
</dbReference>
<protein>
    <submittedName>
        <fullName evidence="8">DMT family transporter</fullName>
    </submittedName>
</protein>
<dbReference type="AlphaFoldDB" id="A0A7S8ECS5"/>
<evidence type="ECO:0000313" key="9">
    <source>
        <dbReference type="Proteomes" id="UP000594468"/>
    </source>
</evidence>
<feature type="transmembrane region" description="Helical" evidence="6">
    <location>
        <begin position="12"/>
        <end position="31"/>
    </location>
</feature>
<dbReference type="GO" id="GO:0016020">
    <property type="term" value="C:membrane"/>
    <property type="evidence" value="ECO:0007669"/>
    <property type="project" value="UniProtKB-SubCell"/>
</dbReference>
<feature type="transmembrane region" description="Helical" evidence="6">
    <location>
        <begin position="101"/>
        <end position="118"/>
    </location>
</feature>
<feature type="transmembrane region" description="Helical" evidence="6">
    <location>
        <begin position="282"/>
        <end position="300"/>
    </location>
</feature>
<evidence type="ECO:0000256" key="2">
    <source>
        <dbReference type="ARBA" id="ARBA00007362"/>
    </source>
</evidence>
<feature type="transmembrane region" description="Helical" evidence="6">
    <location>
        <begin position="182"/>
        <end position="205"/>
    </location>
</feature>
<proteinExistence type="inferred from homology"/>
<dbReference type="Gene3D" id="1.10.3730.20">
    <property type="match status" value="1"/>
</dbReference>
<keyword evidence="4 6" id="KW-1133">Transmembrane helix</keyword>
<evidence type="ECO:0000313" key="8">
    <source>
        <dbReference type="EMBL" id="QPC84561.1"/>
    </source>
</evidence>
<dbReference type="KEGG" id="pmet:G4Y79_09345"/>
<evidence type="ECO:0000256" key="1">
    <source>
        <dbReference type="ARBA" id="ARBA00004141"/>
    </source>
</evidence>
<keyword evidence="3 6" id="KW-0812">Transmembrane</keyword>